<evidence type="ECO:0000256" key="3">
    <source>
        <dbReference type="ARBA" id="ARBA00022448"/>
    </source>
</evidence>
<dbReference type="InterPro" id="IPR018247">
    <property type="entry name" value="EF_Hand_1_Ca_BS"/>
</dbReference>
<evidence type="ECO:0000256" key="6">
    <source>
        <dbReference type="ARBA" id="ARBA00022737"/>
    </source>
</evidence>
<dbReference type="Pfam" id="PF13202">
    <property type="entry name" value="EF-hand_5"/>
    <property type="match status" value="1"/>
</dbReference>
<evidence type="ECO:0000256" key="12">
    <source>
        <dbReference type="ARBA" id="ARBA00023136"/>
    </source>
</evidence>
<feature type="domain" description="EF-hand" evidence="17">
    <location>
        <begin position="291"/>
        <end position="326"/>
    </location>
</feature>
<comment type="similarity">
    <text evidence="13">Belongs to the MICU1 family. MICU1 subfamily.</text>
</comment>
<evidence type="ECO:0000256" key="7">
    <source>
        <dbReference type="ARBA" id="ARBA00022792"/>
    </source>
</evidence>
<evidence type="ECO:0000256" key="1">
    <source>
        <dbReference type="ARBA" id="ARBA00004273"/>
    </source>
</evidence>
<dbReference type="InterPro" id="IPR011992">
    <property type="entry name" value="EF-hand-dom_pair"/>
</dbReference>
<evidence type="ECO:0000256" key="14">
    <source>
        <dbReference type="SAM" id="Coils"/>
    </source>
</evidence>
<dbReference type="PANTHER" id="PTHR12294">
    <property type="entry name" value="EF HAND DOMAIN FAMILY A1,A2-RELATED"/>
    <property type="match status" value="1"/>
</dbReference>
<sequence length="888" mass="102793">MMRLRHRINPQLLTGIRYISFNRQIPEHRNGLRTIEDLKAEVEEMKSNKPEDMSKYNMFGGKKWTVKDSLFYTDRKAGTGYSCYANTSYQNRPYIWPPMRRKINIILGAMVFLGSLLFIDLEWFAWHIDEYIKKLKSEAATLKTGESQKAFGDEHSAENNQKDDSCSVLNADESAKKKKKKIGFRERRIIEYENRIRSYSTPDKIFRYFATLKVTYDDGSFEIFMNPEDFVRSLTPGVMQPRNLGLDKFKNFDPSQKKVEYSDRDTIFYWVGDGGLISFGDYLFLMTLLSTPPSEFRLAFHVYDLNGDGELDEEEFSKVQELVLKQSNVGQRHRDHVTGTGSFRAKKSSAITKYFFGPDGKDKLNIEKFLKFQHDLHRDILKIEFERRDPESNPVGIISEISFAELLLLHANLPAKKQKRMMKRVRRKFKHLPDKKGVSFQEVNDFFSFLYSIDKVDMALHFYKLAGKPLSEELIKKLARKVTGVQISDTVVEVLIALFDENGDGELSQKEFITVMKRRMQRGLEKPKDTGLIRTMDAFFECSKKQSRNLHVIVQGRAVEVMREPSRGLLARLARKWLISRLTASIVFPDQPSTSSFLHTNRREHSSMPENKATPAPASSNSGNLFIKFDHGLPTLSVPLPSRKENCQFILRPISDTVGTFCDNLVKEDNGIEIVALYNTDSTRISKSTNIQHLLRFEKFRLRINDLYYEVSLPVEKDDYLIGQTYKPLESEERMAVLDDLKAKVSSLHALLNVDDFKVEREKLLLKKLEEVEIELRPMEIVRKSIEEECHQYSNRILWFGFTALGLQTGIFARLTCKFDVQKYNALCDLSADLNHDLKRLRDPLLQQSLHINPVDRFSSLESEKAKLWGNLIPKFGNSTFQRTGTKI</sequence>
<keyword evidence="8" id="KW-0106">Calcium</keyword>
<evidence type="ECO:0000256" key="16">
    <source>
        <dbReference type="SAM" id="Phobius"/>
    </source>
</evidence>
<evidence type="ECO:0000256" key="13">
    <source>
        <dbReference type="ARBA" id="ARBA00038333"/>
    </source>
</evidence>
<dbReference type="InterPro" id="IPR039800">
    <property type="entry name" value="MICU1/2/3"/>
</dbReference>
<feature type="transmembrane region" description="Helical" evidence="16">
    <location>
        <begin position="105"/>
        <end position="126"/>
    </location>
</feature>
<dbReference type="CDD" id="cd15900">
    <property type="entry name" value="EFh_MICU"/>
    <property type="match status" value="1"/>
</dbReference>
<evidence type="ECO:0000256" key="8">
    <source>
        <dbReference type="ARBA" id="ARBA00022837"/>
    </source>
</evidence>
<dbReference type="PROSITE" id="PS00018">
    <property type="entry name" value="EF_HAND_1"/>
    <property type="match status" value="2"/>
</dbReference>
<dbReference type="Pfam" id="PF04678">
    <property type="entry name" value="MCU"/>
    <property type="match status" value="1"/>
</dbReference>
<keyword evidence="9" id="KW-0809">Transit peptide</keyword>
<dbReference type="InterPro" id="IPR002048">
    <property type="entry name" value="EF_hand_dom"/>
</dbReference>
<keyword evidence="11" id="KW-0496">Mitochondrion</keyword>
<evidence type="ECO:0000256" key="4">
    <source>
        <dbReference type="ARBA" id="ARBA00022568"/>
    </source>
</evidence>
<keyword evidence="7" id="KW-0999">Mitochondrion inner membrane</keyword>
<evidence type="ECO:0000256" key="5">
    <source>
        <dbReference type="ARBA" id="ARBA00022723"/>
    </source>
</evidence>
<keyword evidence="4" id="KW-0109">Calcium transport</keyword>
<keyword evidence="14" id="KW-0175">Coiled coil</keyword>
<name>A0AAD4N9Z8_9BILA</name>
<keyword evidence="12 16" id="KW-0472">Membrane</keyword>
<comment type="caution">
    <text evidence="18">The sequence shown here is derived from an EMBL/GenBank/DDBJ whole genome shotgun (WGS) entry which is preliminary data.</text>
</comment>
<evidence type="ECO:0000256" key="10">
    <source>
        <dbReference type="ARBA" id="ARBA00023065"/>
    </source>
</evidence>
<protein>
    <submittedName>
        <fullName evidence="18">Mitochondrial calcium uniporter domain-containing protein</fullName>
    </submittedName>
</protein>
<keyword evidence="3" id="KW-0813">Transport</keyword>
<evidence type="ECO:0000256" key="15">
    <source>
        <dbReference type="SAM" id="MobiDB-lite"/>
    </source>
</evidence>
<dbReference type="GO" id="GO:0005758">
    <property type="term" value="C:mitochondrial intermembrane space"/>
    <property type="evidence" value="ECO:0007669"/>
    <property type="project" value="UniProtKB-SubCell"/>
</dbReference>
<dbReference type="EMBL" id="JAKKPZ010000003">
    <property type="protein sequence ID" value="KAI1723961.1"/>
    <property type="molecule type" value="Genomic_DNA"/>
</dbReference>
<dbReference type="InterPro" id="IPR006769">
    <property type="entry name" value="MCU_C"/>
</dbReference>
<keyword evidence="16" id="KW-1133">Transmembrane helix</keyword>
<comment type="subcellular location">
    <subcellularLocation>
        <location evidence="1">Mitochondrion inner membrane</location>
    </subcellularLocation>
    <subcellularLocation>
        <location evidence="2">Mitochondrion intermembrane space</location>
    </subcellularLocation>
</comment>
<reference evidence="18" key="1">
    <citation type="submission" date="2022-01" db="EMBL/GenBank/DDBJ databases">
        <title>Genome Sequence Resource for Two Populations of Ditylenchus destructor, the Migratory Endoparasitic Phytonematode.</title>
        <authorList>
            <person name="Zhang H."/>
            <person name="Lin R."/>
            <person name="Xie B."/>
        </authorList>
    </citation>
    <scope>NUCLEOTIDE SEQUENCE</scope>
    <source>
        <strain evidence="18">BazhouSP</strain>
    </source>
</reference>
<proteinExistence type="inferred from homology"/>
<dbReference type="GO" id="GO:1990246">
    <property type="term" value="C:uniplex complex"/>
    <property type="evidence" value="ECO:0007669"/>
    <property type="project" value="TreeGrafter"/>
</dbReference>
<keyword evidence="6" id="KW-0677">Repeat</keyword>
<evidence type="ECO:0000259" key="17">
    <source>
        <dbReference type="PROSITE" id="PS50222"/>
    </source>
</evidence>
<dbReference type="PANTHER" id="PTHR12294:SF1">
    <property type="entry name" value="CALCIUM UPTAKE PROTEIN 1, MITOCHONDRIAL"/>
    <property type="match status" value="1"/>
</dbReference>
<keyword evidence="10" id="KW-0406">Ion transport</keyword>
<evidence type="ECO:0000313" key="18">
    <source>
        <dbReference type="EMBL" id="KAI1723961.1"/>
    </source>
</evidence>
<evidence type="ECO:0000313" key="19">
    <source>
        <dbReference type="Proteomes" id="UP001201812"/>
    </source>
</evidence>
<evidence type="ECO:0000256" key="2">
    <source>
        <dbReference type="ARBA" id="ARBA00004569"/>
    </source>
</evidence>
<feature type="domain" description="EF-hand" evidence="17">
    <location>
        <begin position="487"/>
        <end position="522"/>
    </location>
</feature>
<evidence type="ECO:0000256" key="9">
    <source>
        <dbReference type="ARBA" id="ARBA00022946"/>
    </source>
</evidence>
<gene>
    <name evidence="18" type="ORF">DdX_04146</name>
</gene>
<dbReference type="Pfam" id="PF13833">
    <property type="entry name" value="EF-hand_8"/>
    <property type="match status" value="1"/>
</dbReference>
<dbReference type="Proteomes" id="UP001201812">
    <property type="component" value="Unassembled WGS sequence"/>
</dbReference>
<organism evidence="18 19">
    <name type="scientific">Ditylenchus destructor</name>
    <dbReference type="NCBI Taxonomy" id="166010"/>
    <lineage>
        <taxon>Eukaryota</taxon>
        <taxon>Metazoa</taxon>
        <taxon>Ecdysozoa</taxon>
        <taxon>Nematoda</taxon>
        <taxon>Chromadorea</taxon>
        <taxon>Rhabditida</taxon>
        <taxon>Tylenchina</taxon>
        <taxon>Tylenchomorpha</taxon>
        <taxon>Sphaerularioidea</taxon>
        <taxon>Anguinidae</taxon>
        <taxon>Anguininae</taxon>
        <taxon>Ditylenchus</taxon>
    </lineage>
</organism>
<keyword evidence="16" id="KW-0812">Transmembrane</keyword>
<dbReference type="GO" id="GO:0005509">
    <property type="term" value="F:calcium ion binding"/>
    <property type="evidence" value="ECO:0007669"/>
    <property type="project" value="InterPro"/>
</dbReference>
<feature type="coiled-coil region" evidence="14">
    <location>
        <begin position="28"/>
        <end position="55"/>
    </location>
</feature>
<keyword evidence="5" id="KW-0479">Metal-binding</keyword>
<keyword evidence="19" id="KW-1185">Reference proteome</keyword>
<dbReference type="GO" id="GO:0036444">
    <property type="term" value="P:calcium import into the mitochondrion"/>
    <property type="evidence" value="ECO:0007669"/>
    <property type="project" value="TreeGrafter"/>
</dbReference>
<feature type="region of interest" description="Disordered" evidence="15">
    <location>
        <begin position="595"/>
        <end position="619"/>
    </location>
</feature>
<dbReference type="PROSITE" id="PS50222">
    <property type="entry name" value="EF_HAND_2"/>
    <property type="match status" value="2"/>
</dbReference>
<dbReference type="Gene3D" id="1.10.238.10">
    <property type="entry name" value="EF-hand"/>
    <property type="match status" value="2"/>
</dbReference>
<dbReference type="SUPFAM" id="SSF47473">
    <property type="entry name" value="EF-hand"/>
    <property type="match status" value="2"/>
</dbReference>
<accession>A0AAD4N9Z8</accession>
<dbReference type="AlphaFoldDB" id="A0AAD4N9Z8"/>
<dbReference type="GO" id="GO:0051560">
    <property type="term" value="P:mitochondrial calcium ion homeostasis"/>
    <property type="evidence" value="ECO:0007669"/>
    <property type="project" value="TreeGrafter"/>
</dbReference>
<dbReference type="SMART" id="SM00054">
    <property type="entry name" value="EFh"/>
    <property type="match status" value="2"/>
</dbReference>
<evidence type="ECO:0000256" key="11">
    <source>
        <dbReference type="ARBA" id="ARBA00023128"/>
    </source>
</evidence>